<accession>G1WYL0</accession>
<sequence>MASLASFPQELVDMIFSDLGPTHLGKVRLLSRFHNARFKNLFWYLVFQTLQIDLRPSCVERLILLGKGPEVASMIQNIIVRPQQGQDLKVSQITPLLTKAFAGLPDIKSIDIQVPRGTNGFDYWKPIMDAAIKSKRGTVESITGPKCGMQMSKLKFSTAQTIAYQNAFINLKNLDITVSVQYERPELAEKFWAWIERIGSQMERLTIKTTRTSHNMPSPNDHGGFLPRNFSLPKLKALKLIDAAVTPNDFKKFFGNVDMEVVDISQCRMKNPKVDWFKILKHLRNGNLNKIRELRFSISSRHGSGLYDLPNLLIDVNSDWTSEGNSCKVKLHSGLSGFYNTQKNLWDELGATDDQDDFWGSLTNSKWTLPRTTRWKRLQIATEEYRFAVSKLVSVFSSEHEPQEAFEVQQEYDTKVARLQEEEELDIGVGEDQ</sequence>
<evidence type="ECO:0008006" key="3">
    <source>
        <dbReference type="Google" id="ProtNLM"/>
    </source>
</evidence>
<dbReference type="RefSeq" id="XP_011117322.1">
    <property type="nucleotide sequence ID" value="XM_011119020.1"/>
</dbReference>
<name>G1WYL0_ARTOA</name>
<dbReference type="AlphaFoldDB" id="G1WYL0"/>
<keyword evidence="2" id="KW-1185">Reference proteome</keyword>
<dbReference type="HOGENOM" id="CLU_633091_0_0_1"/>
<reference evidence="1 2" key="1">
    <citation type="journal article" date="2011" name="PLoS Pathog.">
        <title>Genomic and proteomic analyses of the fungus Arthrobotrys oligospora provide insights into nematode-trap formation.</title>
        <authorList>
            <person name="Yang J."/>
            <person name="Wang L."/>
            <person name="Ji X."/>
            <person name="Feng Y."/>
            <person name="Li X."/>
            <person name="Zou C."/>
            <person name="Xu J."/>
            <person name="Ren Y."/>
            <person name="Mi Q."/>
            <person name="Wu J."/>
            <person name="Liu S."/>
            <person name="Liu Y."/>
            <person name="Huang X."/>
            <person name="Wang H."/>
            <person name="Niu X."/>
            <person name="Li J."/>
            <person name="Liang L."/>
            <person name="Luo Y."/>
            <person name="Ji K."/>
            <person name="Zhou W."/>
            <person name="Yu Z."/>
            <person name="Li G."/>
            <person name="Liu Y."/>
            <person name="Li L."/>
            <person name="Qiao M."/>
            <person name="Feng L."/>
            <person name="Zhang K.-Q."/>
        </authorList>
    </citation>
    <scope>NUCLEOTIDE SEQUENCE [LARGE SCALE GENOMIC DNA]</scope>
    <source>
        <strain evidence="2">ATCC 24927 / CBS 115.81 / DSM 1491</strain>
    </source>
</reference>
<proteinExistence type="predicted"/>
<dbReference type="Proteomes" id="UP000008784">
    <property type="component" value="Unassembled WGS sequence"/>
</dbReference>
<evidence type="ECO:0000313" key="1">
    <source>
        <dbReference type="EMBL" id="EGX54337.1"/>
    </source>
</evidence>
<dbReference type="EMBL" id="ADOT01000005">
    <property type="protein sequence ID" value="EGX54337.1"/>
    <property type="molecule type" value="Genomic_DNA"/>
</dbReference>
<dbReference type="GeneID" id="22888239"/>
<organism evidence="1 2">
    <name type="scientific">Arthrobotrys oligospora (strain ATCC 24927 / CBS 115.81 / DSM 1491)</name>
    <name type="common">Nematode-trapping fungus</name>
    <name type="synonym">Didymozoophaga oligospora</name>
    <dbReference type="NCBI Taxonomy" id="756982"/>
    <lineage>
        <taxon>Eukaryota</taxon>
        <taxon>Fungi</taxon>
        <taxon>Dikarya</taxon>
        <taxon>Ascomycota</taxon>
        <taxon>Pezizomycotina</taxon>
        <taxon>Orbiliomycetes</taxon>
        <taxon>Orbiliales</taxon>
        <taxon>Orbiliaceae</taxon>
        <taxon>Orbilia</taxon>
        <taxon>Orbilia oligospora</taxon>
    </lineage>
</organism>
<dbReference type="OrthoDB" id="5316529at2759"/>
<protein>
    <recommendedName>
        <fullName evidence="3">F-box domain-containing protein</fullName>
    </recommendedName>
</protein>
<gene>
    <name evidence="1" type="ORF">AOL_s00004g370</name>
</gene>
<dbReference type="InParanoid" id="G1WYL0"/>
<comment type="caution">
    <text evidence="1">The sequence shown here is derived from an EMBL/GenBank/DDBJ whole genome shotgun (WGS) entry which is preliminary data.</text>
</comment>
<evidence type="ECO:0000313" key="2">
    <source>
        <dbReference type="Proteomes" id="UP000008784"/>
    </source>
</evidence>